<gene>
    <name evidence="3" type="ORF">EJ997_02755</name>
</gene>
<dbReference type="PANTHER" id="PTHR43639:SF1">
    <property type="entry name" value="SHORT-CHAIN DEHYDROGENASE_REDUCTASE FAMILY PROTEIN"/>
    <property type="match status" value="1"/>
</dbReference>
<evidence type="ECO:0000313" key="4">
    <source>
        <dbReference type="Proteomes" id="UP000280344"/>
    </source>
</evidence>
<dbReference type="EMBL" id="CP034593">
    <property type="protein sequence ID" value="AZQ76422.1"/>
    <property type="molecule type" value="Genomic_DNA"/>
</dbReference>
<protein>
    <submittedName>
        <fullName evidence="3">SDR family oxidoreductase</fullName>
    </submittedName>
</protein>
<dbReference type="CDD" id="cd05233">
    <property type="entry name" value="SDR_c"/>
    <property type="match status" value="1"/>
</dbReference>
<dbReference type="KEGG" id="flh:EJ997_02755"/>
<dbReference type="PRINTS" id="PR00080">
    <property type="entry name" value="SDRFAMILY"/>
</dbReference>
<keyword evidence="4" id="KW-1185">Reference proteome</keyword>
<proteinExistence type="inferred from homology"/>
<dbReference type="PANTHER" id="PTHR43639">
    <property type="entry name" value="OXIDOREDUCTASE, SHORT-CHAIN DEHYDROGENASE/REDUCTASE FAMILY (AFU_ORTHOLOGUE AFUA_5G02870)"/>
    <property type="match status" value="1"/>
</dbReference>
<dbReference type="SUPFAM" id="SSF51735">
    <property type="entry name" value="NAD(P)-binding Rossmann-fold domains"/>
    <property type="match status" value="1"/>
</dbReference>
<comment type="similarity">
    <text evidence="1">Belongs to the short-chain dehydrogenases/reductases (SDR) family.</text>
</comment>
<evidence type="ECO:0000256" key="2">
    <source>
        <dbReference type="ARBA" id="ARBA00023002"/>
    </source>
</evidence>
<evidence type="ECO:0000256" key="1">
    <source>
        <dbReference type="ARBA" id="ARBA00006484"/>
    </source>
</evidence>
<dbReference type="GO" id="GO:0016491">
    <property type="term" value="F:oxidoreductase activity"/>
    <property type="evidence" value="ECO:0007669"/>
    <property type="project" value="UniProtKB-KW"/>
</dbReference>
<reference evidence="3 4" key="1">
    <citation type="submission" date="2018-12" db="EMBL/GenBank/DDBJ databases">
        <title>Complete genome sequence of Flaviflexus sp. H23T48.</title>
        <authorList>
            <person name="Bae J.-W."/>
            <person name="Lee J.-Y."/>
        </authorList>
    </citation>
    <scope>NUCLEOTIDE SEQUENCE [LARGE SCALE GENOMIC DNA]</scope>
    <source>
        <strain evidence="3 4">H23T48</strain>
    </source>
</reference>
<sequence>MDLQLEGKRVLVTGGASGLGAELVRSLAAEGARVALNFRSREDDARAMAESIDGEVVPIHADLSDRSQTRGLFEQAVDALGGLDILVNNAGLWLTTEVGVFDDDLWDRSLEVNLGAPMLLSQLFIAHCTGEGRKGRILNVTSQAAFRGSSTGHVPYAAAKGAIVTMTRSLAREMGGNGVTVNALAIGTMESPMIADALEQKREFYEARIPIGYVATADQIASVATFLVSEKSSYMTGATVDVSGGQLLH</sequence>
<dbReference type="AlphaFoldDB" id="A0A3Q9G5P6"/>
<dbReference type="FunFam" id="3.40.50.720:FF:000084">
    <property type="entry name" value="Short-chain dehydrogenase reductase"/>
    <property type="match status" value="1"/>
</dbReference>
<dbReference type="InterPro" id="IPR002347">
    <property type="entry name" value="SDR_fam"/>
</dbReference>
<dbReference type="OrthoDB" id="3189729at2"/>
<organism evidence="3 4">
    <name type="scientific">Flaviflexus ciconiae</name>
    <dbReference type="NCBI Taxonomy" id="2496867"/>
    <lineage>
        <taxon>Bacteria</taxon>
        <taxon>Bacillati</taxon>
        <taxon>Actinomycetota</taxon>
        <taxon>Actinomycetes</taxon>
        <taxon>Actinomycetales</taxon>
        <taxon>Actinomycetaceae</taxon>
        <taxon>Flaviflexus</taxon>
    </lineage>
</organism>
<dbReference type="Gene3D" id="3.40.50.720">
    <property type="entry name" value="NAD(P)-binding Rossmann-like Domain"/>
    <property type="match status" value="1"/>
</dbReference>
<dbReference type="Proteomes" id="UP000280344">
    <property type="component" value="Chromosome"/>
</dbReference>
<dbReference type="PRINTS" id="PR00081">
    <property type="entry name" value="GDHRDH"/>
</dbReference>
<evidence type="ECO:0000313" key="3">
    <source>
        <dbReference type="EMBL" id="AZQ76422.1"/>
    </source>
</evidence>
<accession>A0A3Q9G5P6</accession>
<name>A0A3Q9G5P6_9ACTO</name>
<keyword evidence="2" id="KW-0560">Oxidoreductase</keyword>
<dbReference type="Pfam" id="PF13561">
    <property type="entry name" value="adh_short_C2"/>
    <property type="match status" value="1"/>
</dbReference>
<dbReference type="InterPro" id="IPR036291">
    <property type="entry name" value="NAD(P)-bd_dom_sf"/>
</dbReference>
<dbReference type="RefSeq" id="WP_126703230.1">
    <property type="nucleotide sequence ID" value="NZ_CP034593.1"/>
</dbReference>